<dbReference type="InterPro" id="IPR002104">
    <property type="entry name" value="Integrase_catalytic"/>
</dbReference>
<proteinExistence type="predicted"/>
<gene>
    <name evidence="3" type="ORF">TBCH5v1_2143</name>
</gene>
<dbReference type="PATRIC" id="fig|55802.8.peg.2124"/>
<evidence type="ECO:0000256" key="1">
    <source>
        <dbReference type="ARBA" id="ARBA00023172"/>
    </source>
</evidence>
<dbReference type="GO" id="GO:0015074">
    <property type="term" value="P:DNA integration"/>
    <property type="evidence" value="ECO:0007669"/>
    <property type="project" value="InterPro"/>
</dbReference>
<dbReference type="STRING" id="55802.TBCH5v1_2143"/>
<evidence type="ECO:0000313" key="3">
    <source>
        <dbReference type="EMBL" id="ALM76044.1"/>
    </source>
</evidence>
<dbReference type="InterPro" id="IPR013762">
    <property type="entry name" value="Integrase-like_cat_sf"/>
</dbReference>
<sequence>MCGSPAGIRTPVAGSKASRKSHHLFNKTLTEPLLEEATIAPQSTFSVIGHVFHQGNKQEHYRSLLSVQNPNQYYVITEEDIDKLFLEFEAKGVTLAHKRSVEYIITMFLKEATKETQGKYIFTMKDLKDYLNTLRSTYSVSFYRKNITYLKKLFRIAGIELAESLKAPTEFNVDSTIVTVDDINQFIQLVDSLHISNHFEDQKRDQFVTAMLLMAVSGMRVSELERVPLKEIDFENRRIYLKTYQTKTRQTRVTFFTQEVQELLEDYIRTYNPNMNQPLATIPQMQRPFRRKSSLRNQKLRPKHMRKFFAQEWDRRNGNATIKKLLMGHSIRYDINALHYSHHTVDELQESYEKIFGDLRFLR</sequence>
<dbReference type="Gene3D" id="1.10.443.10">
    <property type="entry name" value="Intergrase catalytic core"/>
    <property type="match status" value="1"/>
</dbReference>
<evidence type="ECO:0000259" key="2">
    <source>
        <dbReference type="PROSITE" id="PS51898"/>
    </source>
</evidence>
<dbReference type="Proteomes" id="UP000066042">
    <property type="component" value="Chromosome"/>
</dbReference>
<dbReference type="InterPro" id="IPR011010">
    <property type="entry name" value="DNA_brk_join_enz"/>
</dbReference>
<dbReference type="GO" id="GO:0003677">
    <property type="term" value="F:DNA binding"/>
    <property type="evidence" value="ECO:0007669"/>
    <property type="project" value="InterPro"/>
</dbReference>
<dbReference type="SUPFAM" id="SSF56349">
    <property type="entry name" value="DNA breaking-rejoining enzymes"/>
    <property type="match status" value="1"/>
</dbReference>
<dbReference type="CDD" id="cd00397">
    <property type="entry name" value="DNA_BRE_C"/>
    <property type="match status" value="1"/>
</dbReference>
<organism evidence="3 4">
    <name type="scientific">Thermococcus barophilus</name>
    <dbReference type="NCBI Taxonomy" id="55802"/>
    <lineage>
        <taxon>Archaea</taxon>
        <taxon>Methanobacteriati</taxon>
        <taxon>Methanobacteriota</taxon>
        <taxon>Thermococci</taxon>
        <taxon>Thermococcales</taxon>
        <taxon>Thermococcaceae</taxon>
        <taxon>Thermococcus</taxon>
    </lineage>
</organism>
<evidence type="ECO:0000313" key="4">
    <source>
        <dbReference type="Proteomes" id="UP000066042"/>
    </source>
</evidence>
<reference evidence="3 4" key="1">
    <citation type="journal article" date="2016" name="Genome Announc.">
        <title>Complete genome sequence of the hyperthermophilic and piezophilic archaeon Thermococcus barophilus Ch5, capable of growth at the expense of hydrogenogenesis from carbon monoxide and formate.</title>
        <authorList>
            <person name="Oger P."/>
            <person name="Sokolova T.G."/>
            <person name="Kozhevnikova D.A."/>
            <person name="Taranov E.A."/>
            <person name="Vannier P."/>
            <person name="Lee H.S."/>
            <person name="Kwon K.K."/>
            <person name="Kang S.G."/>
            <person name="Lee J.H."/>
            <person name="Bonch-Osmolovskaya E.A."/>
            <person name="Lebedinsky A.V."/>
        </authorList>
    </citation>
    <scope>NUCLEOTIDE SEQUENCE [LARGE SCALE GENOMIC DNA]</scope>
    <source>
        <strain evidence="4">Ch5</strain>
    </source>
</reference>
<dbReference type="PROSITE" id="PS51898">
    <property type="entry name" value="TYR_RECOMBINASE"/>
    <property type="match status" value="1"/>
</dbReference>
<accession>A0A0S1XE30</accession>
<keyword evidence="1" id="KW-0233">DNA recombination</keyword>
<name>A0A0S1XE30_THEBA</name>
<protein>
    <recommendedName>
        <fullName evidence="2">Tyr recombinase domain-containing protein</fullName>
    </recommendedName>
</protein>
<feature type="domain" description="Tyr recombinase" evidence="2">
    <location>
        <begin position="173"/>
        <end position="353"/>
    </location>
</feature>
<dbReference type="Pfam" id="PF00589">
    <property type="entry name" value="Phage_integrase"/>
    <property type="match status" value="1"/>
</dbReference>
<dbReference type="GO" id="GO:0006310">
    <property type="term" value="P:DNA recombination"/>
    <property type="evidence" value="ECO:0007669"/>
    <property type="project" value="UniProtKB-KW"/>
</dbReference>
<dbReference type="AlphaFoldDB" id="A0A0S1XE30"/>
<dbReference type="EMBL" id="CP013050">
    <property type="protein sequence ID" value="ALM76044.1"/>
    <property type="molecule type" value="Genomic_DNA"/>
</dbReference>